<accession>A0A3N4U8Z8</accession>
<gene>
    <name evidence="8" type="ORF">EDC62_2016</name>
</gene>
<name>A0A3N4U8Z8_9BURK</name>
<evidence type="ECO:0000256" key="6">
    <source>
        <dbReference type="ARBA" id="ARBA00023136"/>
    </source>
</evidence>
<evidence type="ECO:0000256" key="5">
    <source>
        <dbReference type="ARBA" id="ARBA00022989"/>
    </source>
</evidence>
<organism evidence="8 9">
    <name type="scientific">Tibeticola sediminis</name>
    <dbReference type="NCBI Taxonomy" id="1917811"/>
    <lineage>
        <taxon>Bacteria</taxon>
        <taxon>Pseudomonadati</taxon>
        <taxon>Pseudomonadota</taxon>
        <taxon>Betaproteobacteria</taxon>
        <taxon>Burkholderiales</taxon>
        <taxon>Comamonadaceae</taxon>
        <taxon>Tibeticola</taxon>
    </lineage>
</organism>
<evidence type="ECO:0000256" key="4">
    <source>
        <dbReference type="ARBA" id="ARBA00022692"/>
    </source>
</evidence>
<dbReference type="EMBL" id="RKQL01000004">
    <property type="protein sequence ID" value="RPE66942.1"/>
    <property type="molecule type" value="Genomic_DNA"/>
</dbReference>
<dbReference type="AlphaFoldDB" id="A0A3N4U8Z8"/>
<dbReference type="InterPro" id="IPR050601">
    <property type="entry name" value="CPA3_antiporter_subunitC"/>
</dbReference>
<keyword evidence="9" id="KW-1185">Reference proteome</keyword>
<comment type="subcellular location">
    <subcellularLocation>
        <location evidence="1">Cell membrane</location>
        <topology evidence="1">Multi-pass membrane protein</topology>
    </subcellularLocation>
</comment>
<keyword evidence="6 7" id="KW-0472">Membrane</keyword>
<keyword evidence="3" id="KW-1003">Cell membrane</keyword>
<keyword evidence="4 7" id="KW-0812">Transmembrane</keyword>
<keyword evidence="5 7" id="KW-1133">Transmembrane helix</keyword>
<reference evidence="8 9" key="1">
    <citation type="submission" date="2018-11" db="EMBL/GenBank/DDBJ databases">
        <title>Genomic Encyclopedia of Type Strains, Phase IV (KMG-IV): sequencing the most valuable type-strain genomes for metagenomic binning, comparative biology and taxonomic classification.</title>
        <authorList>
            <person name="Goeker M."/>
        </authorList>
    </citation>
    <scope>NUCLEOTIDE SEQUENCE [LARGE SCALE GENOMIC DNA]</scope>
    <source>
        <strain evidence="8 9">DSM 101684</strain>
    </source>
</reference>
<protein>
    <submittedName>
        <fullName evidence="8">Multisubunit sodium/proton antiporter MrpC subunit</fullName>
    </submittedName>
</protein>
<comment type="similarity">
    <text evidence="2">Belongs to the CPA3 antiporters (TC 2.A.63) subunit C family.</text>
</comment>
<dbReference type="PANTHER" id="PTHR34583:SF2">
    <property type="entry name" value="ANTIPORTER SUBUNIT MNHC2-RELATED"/>
    <property type="match status" value="1"/>
</dbReference>
<comment type="caution">
    <text evidence="8">The sequence shown here is derived from an EMBL/GenBank/DDBJ whole genome shotgun (WGS) entry which is preliminary data.</text>
</comment>
<evidence type="ECO:0000256" key="3">
    <source>
        <dbReference type="ARBA" id="ARBA00022475"/>
    </source>
</evidence>
<evidence type="ECO:0000313" key="9">
    <source>
        <dbReference type="Proteomes" id="UP000272193"/>
    </source>
</evidence>
<evidence type="ECO:0000256" key="1">
    <source>
        <dbReference type="ARBA" id="ARBA00004651"/>
    </source>
</evidence>
<dbReference type="InterPro" id="IPR039428">
    <property type="entry name" value="NUOK/Mnh_C1-like"/>
</dbReference>
<proteinExistence type="inferred from homology"/>
<dbReference type="Proteomes" id="UP000272193">
    <property type="component" value="Unassembled WGS sequence"/>
</dbReference>
<dbReference type="PANTHER" id="PTHR34583">
    <property type="entry name" value="ANTIPORTER SUBUNIT MNHC2-RELATED"/>
    <property type="match status" value="1"/>
</dbReference>
<feature type="transmembrane region" description="Helical" evidence="7">
    <location>
        <begin position="74"/>
        <end position="98"/>
    </location>
</feature>
<evidence type="ECO:0000256" key="2">
    <source>
        <dbReference type="ARBA" id="ARBA00010388"/>
    </source>
</evidence>
<evidence type="ECO:0000313" key="8">
    <source>
        <dbReference type="EMBL" id="RPE66942.1"/>
    </source>
</evidence>
<dbReference type="OrthoDB" id="9799219at2"/>
<evidence type="ECO:0000256" key="7">
    <source>
        <dbReference type="SAM" id="Phobius"/>
    </source>
</evidence>
<dbReference type="GO" id="GO:0005886">
    <property type="term" value="C:plasma membrane"/>
    <property type="evidence" value="ECO:0007669"/>
    <property type="project" value="UniProtKB-SubCell"/>
</dbReference>
<dbReference type="RefSeq" id="WP_124223229.1">
    <property type="nucleotide sequence ID" value="NZ_RKQL01000004.1"/>
</dbReference>
<dbReference type="Gene3D" id="1.10.287.3510">
    <property type="match status" value="1"/>
</dbReference>
<sequence length="132" mass="13763">MIWALAFALWITLAAGLYLALSRDVVRIVIGLGLLGSAVNLALLGSGRLEATQPAFIAVGAQALGTAANPVPQALVLTAIVIGLALMCFSLLLVVALVRRTVADDVRALRWAEPPADDPVQPPWSADESLTP</sequence>
<dbReference type="Pfam" id="PF00420">
    <property type="entry name" value="Oxidored_q2"/>
    <property type="match status" value="1"/>
</dbReference>